<comment type="caution">
    <text evidence="2">The sequence shown here is derived from an EMBL/GenBank/DDBJ whole genome shotgun (WGS) entry which is preliminary data.</text>
</comment>
<keyword evidence="1" id="KW-0812">Transmembrane</keyword>
<evidence type="ECO:0000313" key="3">
    <source>
        <dbReference type="Proteomes" id="UP000307657"/>
    </source>
</evidence>
<keyword evidence="1" id="KW-1133">Transmembrane helix</keyword>
<sequence length="183" mass="20757">MAKKKFQWNSDKLLGISAMSISFITLVIFIYQTNLMSKQNYLSILPYLSISTSDNSANNTFAISLDNYGVGPAIIESTILSYQGKNEDLIDYDNEFLKYLKAKAPILDSITAISYSTLDKGLAIPAGTKYNILTVFSEKDYKLYKTTLKELVDKGLYFEINYKSIQDEHWKINNLTKGPEKLD</sequence>
<dbReference type="AlphaFoldDB" id="A0A4U0EVA6"/>
<proteinExistence type="predicted"/>
<evidence type="ECO:0000313" key="2">
    <source>
        <dbReference type="EMBL" id="TJY35831.1"/>
    </source>
</evidence>
<evidence type="ECO:0000256" key="1">
    <source>
        <dbReference type="SAM" id="Phobius"/>
    </source>
</evidence>
<name>A0A4U0EVA6_9FLAO</name>
<dbReference type="EMBL" id="SUPL01000004">
    <property type="protein sequence ID" value="TJY35831.1"/>
    <property type="molecule type" value="Genomic_DNA"/>
</dbReference>
<gene>
    <name evidence="2" type="ORF">E5167_08140</name>
</gene>
<protein>
    <submittedName>
        <fullName evidence="2">Uncharacterized protein</fullName>
    </submittedName>
</protein>
<dbReference type="RefSeq" id="WP_136842926.1">
    <property type="nucleotide sequence ID" value="NZ_SUPL01000004.1"/>
</dbReference>
<dbReference type="Proteomes" id="UP000307657">
    <property type="component" value="Unassembled WGS sequence"/>
</dbReference>
<organism evidence="2 3">
    <name type="scientific">Pontimicrobium aquaticum</name>
    <dbReference type="NCBI Taxonomy" id="2565367"/>
    <lineage>
        <taxon>Bacteria</taxon>
        <taxon>Pseudomonadati</taxon>
        <taxon>Bacteroidota</taxon>
        <taxon>Flavobacteriia</taxon>
        <taxon>Flavobacteriales</taxon>
        <taxon>Flavobacteriaceae</taxon>
        <taxon>Pontimicrobium</taxon>
    </lineage>
</organism>
<accession>A0A4U0EVA6</accession>
<keyword evidence="1" id="KW-0472">Membrane</keyword>
<keyword evidence="3" id="KW-1185">Reference proteome</keyword>
<reference evidence="2 3" key="1">
    <citation type="submission" date="2019-04" db="EMBL/GenBank/DDBJ databases">
        <title>Lacinutrix sp. nov., isolated from marine water.</title>
        <authorList>
            <person name="Kim W."/>
        </authorList>
    </citation>
    <scope>NUCLEOTIDE SEQUENCE [LARGE SCALE GENOMIC DNA]</scope>
    <source>
        <strain evidence="2 3">CAU 1491</strain>
    </source>
</reference>
<dbReference type="OrthoDB" id="1492993at2"/>
<feature type="transmembrane region" description="Helical" evidence="1">
    <location>
        <begin position="12"/>
        <end position="31"/>
    </location>
</feature>